<gene>
    <name evidence="5" type="ORF">CSSPTR1EN2_LOCUS20434</name>
</gene>
<accession>A0ABP0UVN5</accession>
<keyword evidence="2" id="KW-0647">Proteasome</keyword>
<dbReference type="InterPro" id="IPR021625">
    <property type="entry name" value="PI31_Prot_N"/>
</dbReference>
<comment type="similarity">
    <text evidence="1">Belongs to the proteasome inhibitor PI31 family.</text>
</comment>
<dbReference type="Proteomes" id="UP001497512">
    <property type="component" value="Chromosome 7"/>
</dbReference>
<reference evidence="5" key="1">
    <citation type="submission" date="2024-02" db="EMBL/GenBank/DDBJ databases">
        <authorList>
            <consortium name="ELIXIR-Norway"/>
            <consortium name="Elixir Norway"/>
        </authorList>
    </citation>
    <scope>NUCLEOTIDE SEQUENCE</scope>
</reference>
<dbReference type="PANTHER" id="PTHR13266:SF1">
    <property type="entry name" value="PROTEASOME INHIBITOR PI31 SUBUNIT"/>
    <property type="match status" value="1"/>
</dbReference>
<evidence type="ECO:0000313" key="6">
    <source>
        <dbReference type="Proteomes" id="UP001497512"/>
    </source>
</evidence>
<name>A0ABP0UVN5_9BRYO</name>
<feature type="region of interest" description="Disordered" evidence="3">
    <location>
        <begin position="274"/>
        <end position="312"/>
    </location>
</feature>
<feature type="compositionally biased region" description="Basic and acidic residues" evidence="3">
    <location>
        <begin position="303"/>
        <end position="312"/>
    </location>
</feature>
<evidence type="ECO:0000256" key="1">
    <source>
        <dbReference type="ARBA" id="ARBA00006405"/>
    </source>
</evidence>
<sequence length="312" mass="32522">MTTPGAVLGVIRAARPQLQNAMERVVFAVHGTFLAAGYSLAATGSNANSSSGSGEETEVGIDGWNEMDGAYAFRYTGNELGLSKSVTVKCLAIGDSLLIDAVSSDVDTPVNLELKPREFAVDGGAANYAEQYTNLPGLVDRVHSSILSKLAPPPVKPSPGTASSSSGRVGQGEDRHSPPLVNPLIDERQPYPSPGIAYPPVPAFGGGDLYPSPGAGIFGPRGSPELKSQEQGQIKWCYFCVAGPNDPRWGRMGGLEPGVGVPDTGGIGVVPGARFDPYGPPGVPGFERNRFARDPSRPPGGHPDLEHYSPGF</sequence>
<keyword evidence="6" id="KW-1185">Reference proteome</keyword>
<feature type="region of interest" description="Disordered" evidence="3">
    <location>
        <begin position="149"/>
        <end position="198"/>
    </location>
</feature>
<dbReference type="Gene3D" id="3.40.1000.30">
    <property type="match status" value="1"/>
</dbReference>
<proteinExistence type="inferred from homology"/>
<evidence type="ECO:0000259" key="4">
    <source>
        <dbReference type="Pfam" id="PF11566"/>
    </source>
</evidence>
<feature type="compositionally biased region" description="Basic and acidic residues" evidence="3">
    <location>
        <begin position="287"/>
        <end position="296"/>
    </location>
</feature>
<evidence type="ECO:0000256" key="2">
    <source>
        <dbReference type="ARBA" id="ARBA00022942"/>
    </source>
</evidence>
<feature type="domain" description="PI31 proteasome regulator N-terminal" evidence="4">
    <location>
        <begin position="15"/>
        <end position="153"/>
    </location>
</feature>
<dbReference type="InterPro" id="IPR045128">
    <property type="entry name" value="PI31-like"/>
</dbReference>
<protein>
    <recommendedName>
        <fullName evidence="4">PI31 proteasome regulator N-terminal domain-containing protein</fullName>
    </recommendedName>
</protein>
<dbReference type="EMBL" id="OZ019899">
    <property type="protein sequence ID" value="CAK9231255.1"/>
    <property type="molecule type" value="Genomic_DNA"/>
</dbReference>
<evidence type="ECO:0000256" key="3">
    <source>
        <dbReference type="SAM" id="MobiDB-lite"/>
    </source>
</evidence>
<dbReference type="Pfam" id="PF11566">
    <property type="entry name" value="PI31_Prot_N"/>
    <property type="match status" value="1"/>
</dbReference>
<organism evidence="5 6">
    <name type="scientific">Sphagnum troendelagicum</name>
    <dbReference type="NCBI Taxonomy" id="128251"/>
    <lineage>
        <taxon>Eukaryota</taxon>
        <taxon>Viridiplantae</taxon>
        <taxon>Streptophyta</taxon>
        <taxon>Embryophyta</taxon>
        <taxon>Bryophyta</taxon>
        <taxon>Sphagnophytina</taxon>
        <taxon>Sphagnopsida</taxon>
        <taxon>Sphagnales</taxon>
        <taxon>Sphagnaceae</taxon>
        <taxon>Sphagnum</taxon>
    </lineage>
</organism>
<evidence type="ECO:0000313" key="5">
    <source>
        <dbReference type="EMBL" id="CAK9231255.1"/>
    </source>
</evidence>
<dbReference type="PANTHER" id="PTHR13266">
    <property type="entry name" value="PROTEASOME INHIBITOR"/>
    <property type="match status" value="1"/>
</dbReference>